<name>A0A4Z2IBX7_9TELE</name>
<evidence type="ECO:0000256" key="1">
    <source>
        <dbReference type="SAM" id="MobiDB-lite"/>
    </source>
</evidence>
<evidence type="ECO:0000313" key="3">
    <source>
        <dbReference type="Proteomes" id="UP000314294"/>
    </source>
</evidence>
<accession>A0A4Z2IBX7</accession>
<evidence type="ECO:0000313" key="2">
    <source>
        <dbReference type="EMBL" id="TNN74844.1"/>
    </source>
</evidence>
<dbReference type="Proteomes" id="UP000314294">
    <property type="component" value="Unassembled WGS sequence"/>
</dbReference>
<keyword evidence="3" id="KW-1185">Reference proteome</keyword>
<sequence>MFTPKPTRHIHHMFHFGRKRTAVRLQKKVPLCRLSLPPLSWRRATSGGGGGVHMTHMTHMTHVTLEPNSQVTHKEVECGVPAPHTMSCCDDSEPLPCSCSASWKLHSTAINVLGSSFLTFATPLDAEGAEAVPTASVRLHIAAQAALQQQGETRRPAESSHVVVCSPRERPGVVIQIPEISQALSCHMMSTKNSQGLPMACWKDWRLAVSSGGTDASSLPGGAPGGAPPPPPTEALGARRARQYGGGKPGGP</sequence>
<proteinExistence type="predicted"/>
<dbReference type="AlphaFoldDB" id="A0A4Z2IBX7"/>
<feature type="region of interest" description="Disordered" evidence="1">
    <location>
        <begin position="210"/>
        <end position="252"/>
    </location>
</feature>
<dbReference type="EMBL" id="SRLO01000110">
    <property type="protein sequence ID" value="TNN74844.1"/>
    <property type="molecule type" value="Genomic_DNA"/>
</dbReference>
<protein>
    <submittedName>
        <fullName evidence="2">Uncharacterized protein</fullName>
    </submittedName>
</protein>
<comment type="caution">
    <text evidence="2">The sequence shown here is derived from an EMBL/GenBank/DDBJ whole genome shotgun (WGS) entry which is preliminary data.</text>
</comment>
<organism evidence="2 3">
    <name type="scientific">Liparis tanakae</name>
    <name type="common">Tanaka's snailfish</name>
    <dbReference type="NCBI Taxonomy" id="230148"/>
    <lineage>
        <taxon>Eukaryota</taxon>
        <taxon>Metazoa</taxon>
        <taxon>Chordata</taxon>
        <taxon>Craniata</taxon>
        <taxon>Vertebrata</taxon>
        <taxon>Euteleostomi</taxon>
        <taxon>Actinopterygii</taxon>
        <taxon>Neopterygii</taxon>
        <taxon>Teleostei</taxon>
        <taxon>Neoteleostei</taxon>
        <taxon>Acanthomorphata</taxon>
        <taxon>Eupercaria</taxon>
        <taxon>Perciformes</taxon>
        <taxon>Cottioidei</taxon>
        <taxon>Cottales</taxon>
        <taxon>Liparidae</taxon>
        <taxon>Liparis</taxon>
    </lineage>
</organism>
<gene>
    <name evidence="2" type="ORF">EYF80_014944</name>
</gene>
<reference evidence="2 3" key="1">
    <citation type="submission" date="2019-03" db="EMBL/GenBank/DDBJ databases">
        <title>First draft genome of Liparis tanakae, snailfish: a comprehensive survey of snailfish specific genes.</title>
        <authorList>
            <person name="Kim W."/>
            <person name="Song I."/>
            <person name="Jeong J.-H."/>
            <person name="Kim D."/>
            <person name="Kim S."/>
            <person name="Ryu S."/>
            <person name="Song J.Y."/>
            <person name="Lee S.K."/>
        </authorList>
    </citation>
    <scope>NUCLEOTIDE SEQUENCE [LARGE SCALE GENOMIC DNA]</scope>
    <source>
        <tissue evidence="2">Muscle</tissue>
    </source>
</reference>